<dbReference type="Gene3D" id="3.40.50.1820">
    <property type="entry name" value="alpha/beta hydrolase"/>
    <property type="match status" value="1"/>
</dbReference>
<dbReference type="PANTHER" id="PTHR37471">
    <property type="entry name" value="UNNAMED PRODUCT"/>
    <property type="match status" value="1"/>
</dbReference>
<dbReference type="EMBL" id="HBIR01008897">
    <property type="protein sequence ID" value="CAE0531709.1"/>
    <property type="molecule type" value="Transcribed_RNA"/>
</dbReference>
<protein>
    <recommendedName>
        <fullName evidence="3">AB hydrolase-1 domain-containing protein</fullName>
    </recommendedName>
</protein>
<reference evidence="2" key="1">
    <citation type="submission" date="2021-01" db="EMBL/GenBank/DDBJ databases">
        <authorList>
            <person name="Corre E."/>
            <person name="Pelletier E."/>
            <person name="Niang G."/>
            <person name="Scheremetjew M."/>
            <person name="Finn R."/>
            <person name="Kale V."/>
            <person name="Holt S."/>
            <person name="Cochrane G."/>
            <person name="Meng A."/>
            <person name="Brown T."/>
            <person name="Cohen L."/>
        </authorList>
    </citation>
    <scope>NUCLEOTIDE SEQUENCE</scope>
    <source>
        <strain evidence="2">379</strain>
    </source>
</reference>
<evidence type="ECO:0008006" key="3">
    <source>
        <dbReference type="Google" id="ProtNLM"/>
    </source>
</evidence>
<accession>A0A7S3W230</accession>
<feature type="region of interest" description="Disordered" evidence="1">
    <location>
        <begin position="492"/>
        <end position="542"/>
    </location>
</feature>
<dbReference type="SUPFAM" id="SSF53474">
    <property type="entry name" value="alpha/beta-Hydrolases"/>
    <property type="match status" value="1"/>
</dbReference>
<proteinExistence type="predicted"/>
<evidence type="ECO:0000313" key="2">
    <source>
        <dbReference type="EMBL" id="CAE0531709.1"/>
    </source>
</evidence>
<organism evidence="2">
    <name type="scientific">Emiliania huxleyi</name>
    <name type="common">Coccolithophore</name>
    <name type="synonym">Pontosphaera huxleyi</name>
    <dbReference type="NCBI Taxonomy" id="2903"/>
    <lineage>
        <taxon>Eukaryota</taxon>
        <taxon>Haptista</taxon>
        <taxon>Haptophyta</taxon>
        <taxon>Prymnesiophyceae</taxon>
        <taxon>Isochrysidales</taxon>
        <taxon>Noelaerhabdaceae</taxon>
        <taxon>Emiliania</taxon>
    </lineage>
</organism>
<evidence type="ECO:0000256" key="1">
    <source>
        <dbReference type="SAM" id="MobiDB-lite"/>
    </source>
</evidence>
<dbReference type="AlphaFoldDB" id="A0A7S3W230"/>
<dbReference type="PANTHER" id="PTHR37471:SF1">
    <property type="entry name" value="AB HYDROLASE-1 DOMAIN-CONTAINING PROTEIN"/>
    <property type="match status" value="1"/>
</dbReference>
<dbReference type="InterPro" id="IPR029058">
    <property type="entry name" value="AB_hydrolase_fold"/>
</dbReference>
<name>A0A7S3W230_EMIHU</name>
<feature type="compositionally biased region" description="Polar residues" evidence="1">
    <location>
        <begin position="530"/>
        <end position="542"/>
    </location>
</feature>
<sequence length="542" mass="59382">MAPSRRRAGRLRPLLDKLFVAFEAAPWLVQALLYLCTAPLLEALFYLHTASWREWRSSAPHNTHERADTAAVLAFYDRILAEEDADGLKSFLHGWFLEQPASPWQEPRYGNIREFVAWTLYGDAGERKPKQTSTVDRVMNQIEAVLGPLPAGRAERLVAMTYTREPLGRCHRPLAVYLCCFAAHGAIRRMLQLLGFSSRSVGRLRYLHRPDRRGGGATSAPLVFLHGIGGLLPYPLLLLQLASRWEGPVLLPLLPHGALDRLPTSRCVARAMRMPELVGAVEVMVRRHALNGRAPSAAFMSHSLGTGYHAAVATRAPGLVAASLFADPICFLLHERDVLHNFLYEVAPLRPATWFHWLQRVAVASDPTVQNCLRREFWWSQHWLHPASLPSPTAVHLSAADTVCNPRRVQEHLLRHGGAQAGLDSPLEVELSRGMFTVHGWLCVAPAAQRRAIADLGRLLARGLAQRAAGRKGAGEGDRTADGSHLALAVRHRGARASGQAVRLEPLGDTDSVSSSGESDGCGGRGVRSVTRTPSTGAVLSA</sequence>
<gene>
    <name evidence="2" type="ORF">EHUX00137_LOCUS6126</name>
</gene>